<dbReference type="PROSITE" id="PS00584">
    <property type="entry name" value="PFKB_KINASES_2"/>
    <property type="match status" value="1"/>
</dbReference>
<evidence type="ECO:0000313" key="14">
    <source>
        <dbReference type="EMBL" id="CCC94711.1"/>
    </source>
</evidence>
<evidence type="ECO:0000256" key="10">
    <source>
        <dbReference type="ARBA" id="ARBA00022958"/>
    </source>
</evidence>
<evidence type="ECO:0000256" key="9">
    <source>
        <dbReference type="ARBA" id="ARBA00022842"/>
    </source>
</evidence>
<dbReference type="Gene3D" id="3.40.1190.20">
    <property type="match status" value="1"/>
</dbReference>
<dbReference type="PRINTS" id="PR00990">
    <property type="entry name" value="RIBOKINASE"/>
</dbReference>
<keyword evidence="5 12" id="KW-0479">Metal-binding</keyword>
<comment type="subcellular location">
    <subcellularLocation>
        <location evidence="12">Cytoplasm</location>
    </subcellularLocation>
    <subcellularLocation>
        <location evidence="12">Nucleus</location>
    </subcellularLocation>
</comment>
<feature type="binding site" evidence="12">
    <location>
        <position position="303"/>
    </location>
    <ligand>
        <name>K(+)</name>
        <dbReference type="ChEBI" id="CHEBI:29103"/>
    </ligand>
</feature>
<dbReference type="GO" id="GO:0005634">
    <property type="term" value="C:nucleus"/>
    <property type="evidence" value="ECO:0007669"/>
    <property type="project" value="UniProtKB-SubCell"/>
</dbReference>
<dbReference type="GO" id="GO:0005737">
    <property type="term" value="C:cytoplasm"/>
    <property type="evidence" value="ECO:0007669"/>
    <property type="project" value="UniProtKB-SubCell"/>
</dbReference>
<dbReference type="GO" id="GO:0004747">
    <property type="term" value="F:ribokinase activity"/>
    <property type="evidence" value="ECO:0007669"/>
    <property type="project" value="UniProtKB-UniRule"/>
</dbReference>
<organism evidence="14">
    <name type="scientific">Trypanosoma congolense (strain IL3000)</name>
    <dbReference type="NCBI Taxonomy" id="1068625"/>
    <lineage>
        <taxon>Eukaryota</taxon>
        <taxon>Discoba</taxon>
        <taxon>Euglenozoa</taxon>
        <taxon>Kinetoplastea</taxon>
        <taxon>Metakinetoplastina</taxon>
        <taxon>Trypanosomatida</taxon>
        <taxon>Trypanosomatidae</taxon>
        <taxon>Trypanosoma</taxon>
        <taxon>Nannomonas</taxon>
    </lineage>
</organism>
<keyword evidence="6 12" id="KW-0547">Nucleotide-binding</keyword>
<feature type="binding site" evidence="12">
    <location>
        <position position="268"/>
    </location>
    <ligand>
        <name>substrate</name>
    </ligand>
</feature>
<dbReference type="GO" id="GO:0046872">
    <property type="term" value="F:metal ion binding"/>
    <property type="evidence" value="ECO:0007669"/>
    <property type="project" value="UniProtKB-KW"/>
</dbReference>
<proteinExistence type="inferred from homology"/>
<sequence length="320" mass="34715">MSITDASIVVVGSSFVDYIAYVDHLPQVGETLKSRSFKKGFGGKGANQAVCVGRLGGNVAMVSAVGGDGDGAEYITNFKENDVDVSCVYRMEDSSTGIAMIFVDTNTSHNEIVVSPNATKCLTVDYLRERSERYNGFLGAKCRFLICQNEIPLETTLDVLKEAHTRGIYTIFNAAPAPPKEDVTTIRPFLQFVSLFCVNEVEATMITGIEVRDSQSAIVATKEMQRLGVRDVVTTLGENGYVICEKDCEPRHVSSLQVKAVDSTGAGDCFVGAMVYYLSLGKSLDEACRYANVVASFSVQKPGTQSSYPVPNDLPRDIME</sequence>
<keyword evidence="4 12" id="KW-0808">Transferase</keyword>
<feature type="binding site" evidence="12">
    <location>
        <position position="150"/>
    </location>
    <ligand>
        <name>substrate</name>
    </ligand>
</feature>
<dbReference type="SUPFAM" id="SSF53613">
    <property type="entry name" value="Ribokinase-like"/>
    <property type="match status" value="1"/>
</dbReference>
<evidence type="ECO:0000256" key="11">
    <source>
        <dbReference type="ARBA" id="ARBA00023277"/>
    </source>
</evidence>
<dbReference type="AlphaFoldDB" id="G0UZ92"/>
<dbReference type="PANTHER" id="PTHR10584">
    <property type="entry name" value="SUGAR KINASE"/>
    <property type="match status" value="1"/>
</dbReference>
<comment type="cofactor">
    <cofactor evidence="12">
        <name>Mg(2+)</name>
        <dbReference type="ChEBI" id="CHEBI:18420"/>
    </cofactor>
    <text evidence="12">Requires a divalent cation, most likely magnesium in vivo, as an electrophilic catalyst to aid phosphoryl group transfer. It is the chelate of the metal and the nucleotide that is the actual substrate.</text>
</comment>
<comment type="similarity">
    <text evidence="12">Belongs to the carbohydrate kinase PfkB family. Ribokinase subfamily.</text>
</comment>
<feature type="binding site" evidence="12">
    <location>
        <position position="262"/>
    </location>
    <ligand>
        <name>K(+)</name>
        <dbReference type="ChEBI" id="CHEBI:29103"/>
    </ligand>
</feature>
<keyword evidence="7 12" id="KW-0418">Kinase</keyword>
<dbReference type="GO" id="GO:0005524">
    <property type="term" value="F:ATP binding"/>
    <property type="evidence" value="ECO:0007669"/>
    <property type="project" value="UniProtKB-UniRule"/>
</dbReference>
<accession>G0UZ92</accession>
<feature type="binding site" evidence="12">
    <location>
        <position position="301"/>
    </location>
    <ligand>
        <name>K(+)</name>
        <dbReference type="ChEBI" id="CHEBI:29103"/>
    </ligand>
</feature>
<feature type="binding site" evidence="12">
    <location>
        <begin position="43"/>
        <end position="47"/>
    </location>
    <ligand>
        <name>substrate</name>
    </ligand>
</feature>
<evidence type="ECO:0000256" key="5">
    <source>
        <dbReference type="ARBA" id="ARBA00022723"/>
    </source>
</evidence>
<dbReference type="InterPro" id="IPR002173">
    <property type="entry name" value="Carboh/pur_kinase_PfkB_CS"/>
</dbReference>
<feature type="binding site" evidence="12">
    <location>
        <position position="292"/>
    </location>
    <ligand>
        <name>ATP</name>
        <dbReference type="ChEBI" id="CHEBI:30616"/>
    </ligand>
</feature>
<comment type="caution">
    <text evidence="12">Lacks conserved residue(s) required for the propagation of feature annotation.</text>
</comment>
<keyword evidence="8 12" id="KW-0067">ATP-binding</keyword>
<dbReference type="InterPro" id="IPR011877">
    <property type="entry name" value="Ribokinase"/>
</dbReference>
<comment type="similarity">
    <text evidence="1">Belongs to the carbohydrate kinase pfkB family.</text>
</comment>
<gene>
    <name evidence="14" type="ORF">TCIL3000_11_930</name>
</gene>
<dbReference type="UniPathway" id="UPA00916">
    <property type="reaction ID" value="UER00889"/>
</dbReference>
<dbReference type="EMBL" id="HE575324">
    <property type="protein sequence ID" value="CCC94711.1"/>
    <property type="molecule type" value="Genomic_DNA"/>
</dbReference>
<evidence type="ECO:0000256" key="2">
    <source>
        <dbReference type="ARBA" id="ARBA00012035"/>
    </source>
</evidence>
<dbReference type="PANTHER" id="PTHR10584:SF166">
    <property type="entry name" value="RIBOKINASE"/>
    <property type="match status" value="1"/>
</dbReference>
<evidence type="ECO:0000256" key="3">
    <source>
        <dbReference type="ARBA" id="ARBA00016943"/>
    </source>
</evidence>
<feature type="active site" description="Proton acceptor" evidence="12">
    <location>
        <position position="268"/>
    </location>
</feature>
<feature type="binding site" evidence="12">
    <location>
        <begin position="267"/>
        <end position="268"/>
    </location>
    <ligand>
        <name>ATP</name>
        <dbReference type="ChEBI" id="CHEBI:30616"/>
    </ligand>
</feature>
<evidence type="ECO:0000256" key="4">
    <source>
        <dbReference type="ARBA" id="ARBA00022679"/>
    </source>
</evidence>
<dbReference type="EC" id="2.7.1.15" evidence="2 12"/>
<dbReference type="InterPro" id="IPR011611">
    <property type="entry name" value="PfkB_dom"/>
</dbReference>
<feature type="binding site" evidence="12">
    <location>
        <begin position="15"/>
        <end position="17"/>
    </location>
    <ligand>
        <name>substrate</name>
    </ligand>
</feature>
<evidence type="ECO:0000259" key="13">
    <source>
        <dbReference type="Pfam" id="PF00294"/>
    </source>
</evidence>
<comment type="subunit">
    <text evidence="12">Homodimer.</text>
</comment>
<keyword evidence="11 12" id="KW-0119">Carbohydrate metabolism</keyword>
<dbReference type="GO" id="GO:0019303">
    <property type="term" value="P:D-ribose catabolic process"/>
    <property type="evidence" value="ECO:0007669"/>
    <property type="project" value="UniProtKB-UniRule"/>
</dbReference>
<dbReference type="VEuPathDB" id="TriTrypDB:TcIL3000.11.930"/>
<keyword evidence="12" id="KW-0963">Cytoplasm</keyword>
<evidence type="ECO:0000256" key="8">
    <source>
        <dbReference type="ARBA" id="ARBA00022840"/>
    </source>
</evidence>
<name>G0UZ92_TRYCI</name>
<comment type="activity regulation">
    <text evidence="12">Activated by a monovalent cation that binds near, but not in, the active site. The most likely occupant of the site in vivo is potassium. Ion binding induces a conformational change that may alter substrate affinity.</text>
</comment>
<dbReference type="Pfam" id="PF00294">
    <property type="entry name" value="PfkB"/>
    <property type="match status" value="1"/>
</dbReference>
<evidence type="ECO:0000256" key="6">
    <source>
        <dbReference type="ARBA" id="ARBA00022741"/>
    </source>
</evidence>
<comment type="function">
    <text evidence="12">Catalyzes the phosphorylation of ribose at O-5 in a reaction requiring ATP and magnesium. The resulting D-ribose-5-phosphate can then be used either for sythesis of nucleotides, histidine, and tryptophan, or as a component of the pentose phosphate pathway.</text>
</comment>
<comment type="pathway">
    <text evidence="12">Carbohydrate metabolism; D-ribose degradation; D-ribose 5-phosphate from beta-D-ribopyranose: step 2/2.</text>
</comment>
<keyword evidence="12" id="KW-0539">Nucleus</keyword>
<feature type="binding site" evidence="12">
    <location>
        <position position="264"/>
    </location>
    <ligand>
        <name>K(+)</name>
        <dbReference type="ChEBI" id="CHEBI:29103"/>
    </ligand>
</feature>
<comment type="catalytic activity">
    <reaction evidence="12">
        <text>D-ribose + ATP = D-ribose 5-phosphate + ADP + H(+)</text>
        <dbReference type="Rhea" id="RHEA:13697"/>
        <dbReference type="ChEBI" id="CHEBI:15378"/>
        <dbReference type="ChEBI" id="CHEBI:30616"/>
        <dbReference type="ChEBI" id="CHEBI:47013"/>
        <dbReference type="ChEBI" id="CHEBI:78346"/>
        <dbReference type="ChEBI" id="CHEBI:456216"/>
        <dbReference type="EC" id="2.7.1.15"/>
    </reaction>
</comment>
<keyword evidence="10 12" id="KW-0630">Potassium</keyword>
<feature type="binding site" evidence="12">
    <location>
        <position position="199"/>
    </location>
    <ligand>
        <name>ATP</name>
        <dbReference type="ChEBI" id="CHEBI:30616"/>
    </ligand>
</feature>
<evidence type="ECO:0000256" key="7">
    <source>
        <dbReference type="ARBA" id="ARBA00022777"/>
    </source>
</evidence>
<evidence type="ECO:0000256" key="1">
    <source>
        <dbReference type="ARBA" id="ARBA00005380"/>
    </source>
</evidence>
<dbReference type="PROSITE" id="PS00583">
    <property type="entry name" value="PFKB_KINASES_1"/>
    <property type="match status" value="1"/>
</dbReference>
<dbReference type="InterPro" id="IPR002139">
    <property type="entry name" value="Ribo/fructo_kinase"/>
</dbReference>
<feature type="domain" description="Carbohydrate kinase PfkB" evidence="13">
    <location>
        <begin position="6"/>
        <end position="309"/>
    </location>
</feature>
<feature type="binding site" evidence="12">
    <location>
        <position position="307"/>
    </location>
    <ligand>
        <name>K(+)</name>
        <dbReference type="ChEBI" id="CHEBI:29103"/>
    </ligand>
</feature>
<reference evidence="14" key="1">
    <citation type="journal article" date="2012" name="Proc. Natl. Acad. Sci. U.S.A.">
        <title>Antigenic diversity is generated by distinct evolutionary mechanisms in African trypanosome species.</title>
        <authorList>
            <person name="Jackson A.P."/>
            <person name="Berry A."/>
            <person name="Aslett M."/>
            <person name="Allison H.C."/>
            <person name="Burton P."/>
            <person name="Vavrova-Anderson J."/>
            <person name="Brown R."/>
            <person name="Browne H."/>
            <person name="Corton N."/>
            <person name="Hauser H."/>
            <person name="Gamble J."/>
            <person name="Gilderthorp R."/>
            <person name="Marcello L."/>
            <person name="McQuillan J."/>
            <person name="Otto T.D."/>
            <person name="Quail M.A."/>
            <person name="Sanders M.J."/>
            <person name="van Tonder A."/>
            <person name="Ginger M.L."/>
            <person name="Field M.C."/>
            <person name="Barry J.D."/>
            <person name="Hertz-Fowler C."/>
            <person name="Berriman M."/>
        </authorList>
    </citation>
    <scope>NUCLEOTIDE SEQUENCE</scope>
    <source>
        <strain evidence="14">IL3000</strain>
    </source>
</reference>
<protein>
    <recommendedName>
        <fullName evidence="3 12">Ribokinase</fullName>
        <shortName evidence="12">RK</shortName>
        <ecNumber evidence="2 12">2.7.1.15</ecNumber>
    </recommendedName>
</protein>
<dbReference type="CDD" id="cd01174">
    <property type="entry name" value="ribokinase"/>
    <property type="match status" value="1"/>
</dbReference>
<evidence type="ECO:0000256" key="12">
    <source>
        <dbReference type="HAMAP-Rule" id="MF_03215"/>
    </source>
</evidence>
<keyword evidence="9 12" id="KW-0460">Magnesium</keyword>
<feature type="binding site" evidence="12">
    <location>
        <position position="298"/>
    </location>
    <ligand>
        <name>K(+)</name>
        <dbReference type="ChEBI" id="CHEBI:29103"/>
    </ligand>
</feature>
<dbReference type="HAMAP" id="MF_01987">
    <property type="entry name" value="Ribokinase"/>
    <property type="match status" value="1"/>
</dbReference>
<dbReference type="InterPro" id="IPR029056">
    <property type="entry name" value="Ribokinase-like"/>
</dbReference>
<feature type="binding site" evidence="12">
    <location>
        <begin position="235"/>
        <end position="240"/>
    </location>
    <ligand>
        <name>ATP</name>
        <dbReference type="ChEBI" id="CHEBI:30616"/>
    </ligand>
</feature>